<dbReference type="AlphaFoldDB" id="A0AAV7PPW1"/>
<feature type="compositionally biased region" description="Basic and acidic residues" evidence="1">
    <location>
        <begin position="1"/>
        <end position="33"/>
    </location>
</feature>
<evidence type="ECO:0000313" key="2">
    <source>
        <dbReference type="EMBL" id="KAJ1129055.1"/>
    </source>
</evidence>
<proteinExistence type="predicted"/>
<accession>A0AAV7PPW1</accession>
<sequence length="124" mass="13464">MKEGPEKTEGHEGGMKEGPEKTEGRPTSREPRKPVVQGQIETGEEPEERELRQVPGGTWLNQSQPKAEAGDDGKLKRTAVAQLAGRQEYGAPHEGLVERAWMVRALSWNLTGIGRALLGAAGLQ</sequence>
<gene>
    <name evidence="2" type="ORF">NDU88_007426</name>
</gene>
<reference evidence="2" key="1">
    <citation type="journal article" date="2022" name="bioRxiv">
        <title>Sequencing and chromosome-scale assembly of the giantPleurodeles waltlgenome.</title>
        <authorList>
            <person name="Brown T."/>
            <person name="Elewa A."/>
            <person name="Iarovenko S."/>
            <person name="Subramanian E."/>
            <person name="Araus A.J."/>
            <person name="Petzold A."/>
            <person name="Susuki M."/>
            <person name="Suzuki K.-i.T."/>
            <person name="Hayashi T."/>
            <person name="Toyoda A."/>
            <person name="Oliveira C."/>
            <person name="Osipova E."/>
            <person name="Leigh N.D."/>
            <person name="Simon A."/>
            <person name="Yun M.H."/>
        </authorList>
    </citation>
    <scope>NUCLEOTIDE SEQUENCE</scope>
    <source>
        <strain evidence="2">20211129_DDA</strain>
        <tissue evidence="2">Liver</tissue>
    </source>
</reference>
<feature type="region of interest" description="Disordered" evidence="1">
    <location>
        <begin position="1"/>
        <end position="75"/>
    </location>
</feature>
<protein>
    <submittedName>
        <fullName evidence="2">Uncharacterized protein</fullName>
    </submittedName>
</protein>
<dbReference type="EMBL" id="JANPWB010000011">
    <property type="protein sequence ID" value="KAJ1129055.1"/>
    <property type="molecule type" value="Genomic_DNA"/>
</dbReference>
<evidence type="ECO:0000313" key="3">
    <source>
        <dbReference type="Proteomes" id="UP001066276"/>
    </source>
</evidence>
<name>A0AAV7PPW1_PLEWA</name>
<comment type="caution">
    <text evidence="2">The sequence shown here is derived from an EMBL/GenBank/DDBJ whole genome shotgun (WGS) entry which is preliminary data.</text>
</comment>
<organism evidence="2 3">
    <name type="scientific">Pleurodeles waltl</name>
    <name type="common">Iberian ribbed newt</name>
    <dbReference type="NCBI Taxonomy" id="8319"/>
    <lineage>
        <taxon>Eukaryota</taxon>
        <taxon>Metazoa</taxon>
        <taxon>Chordata</taxon>
        <taxon>Craniata</taxon>
        <taxon>Vertebrata</taxon>
        <taxon>Euteleostomi</taxon>
        <taxon>Amphibia</taxon>
        <taxon>Batrachia</taxon>
        <taxon>Caudata</taxon>
        <taxon>Salamandroidea</taxon>
        <taxon>Salamandridae</taxon>
        <taxon>Pleurodelinae</taxon>
        <taxon>Pleurodeles</taxon>
    </lineage>
</organism>
<evidence type="ECO:0000256" key="1">
    <source>
        <dbReference type="SAM" id="MobiDB-lite"/>
    </source>
</evidence>
<dbReference type="Proteomes" id="UP001066276">
    <property type="component" value="Chromosome 7"/>
</dbReference>
<keyword evidence="3" id="KW-1185">Reference proteome</keyword>